<dbReference type="InterPro" id="IPR010634">
    <property type="entry name" value="DUF1223"/>
</dbReference>
<dbReference type="InterPro" id="IPR036249">
    <property type="entry name" value="Thioredoxin-like_sf"/>
</dbReference>
<dbReference type="Proteomes" id="UP000276603">
    <property type="component" value="Unassembled WGS sequence"/>
</dbReference>
<keyword evidence="3" id="KW-1185">Reference proteome</keyword>
<evidence type="ECO:0000256" key="1">
    <source>
        <dbReference type="SAM" id="SignalP"/>
    </source>
</evidence>
<protein>
    <submittedName>
        <fullName evidence="2">DUF1223 domain-containing protein</fullName>
    </submittedName>
</protein>
<evidence type="ECO:0000313" key="3">
    <source>
        <dbReference type="Proteomes" id="UP000276603"/>
    </source>
</evidence>
<organism evidence="2 3">
    <name type="scientific">Ulvibacterium marinum</name>
    <dbReference type="NCBI Taxonomy" id="2419782"/>
    <lineage>
        <taxon>Bacteria</taxon>
        <taxon>Pseudomonadati</taxon>
        <taxon>Bacteroidota</taxon>
        <taxon>Flavobacteriia</taxon>
        <taxon>Flavobacteriales</taxon>
        <taxon>Flavobacteriaceae</taxon>
        <taxon>Ulvibacterium</taxon>
    </lineage>
</organism>
<dbReference type="SUPFAM" id="SSF52833">
    <property type="entry name" value="Thioredoxin-like"/>
    <property type="match status" value="1"/>
</dbReference>
<dbReference type="RefSeq" id="WP_120714259.1">
    <property type="nucleotide sequence ID" value="NZ_RBCJ01000006.1"/>
</dbReference>
<dbReference type="PANTHER" id="PTHR36057:SF1">
    <property type="entry name" value="LIPOPROTEIN LIPID ATTACHMENT SITE-LIKE PROTEIN, PUTATIVE (DUF1223)-RELATED"/>
    <property type="match status" value="1"/>
</dbReference>
<dbReference type="OrthoDB" id="9808254at2"/>
<keyword evidence="1" id="KW-0732">Signal</keyword>
<feature type="chain" id="PRO_5017305145" evidence="1">
    <location>
        <begin position="19"/>
        <end position="260"/>
    </location>
</feature>
<proteinExistence type="predicted"/>
<feature type="signal peptide" evidence="1">
    <location>
        <begin position="1"/>
        <end position="18"/>
    </location>
</feature>
<gene>
    <name evidence="2" type="ORF">D7Z94_24345</name>
</gene>
<sequence length="260" mass="29653">MLKKILLSILVLGSLVFAAFTKTNSVENTISDNSLVTKETFKPVVVLELFTSQGCSSCPPADVLLDKVKREYADEVYALSYHVDYWNYIGWEDPFSKPEYAKKQRDYNIQFRNRSNYTPQLVINGKEHIVGSNTNLLYNKISAYKEQKAENKIGLSKIDNDGRGVSFEYEIYGSLQDKELRALLVLDQRQTEVRRGENRNRTLKNSNIVVAEKMIKPSESKGKGVLLFPKIVKPNEKKYLILLLQDVNYKITGAVKSTVL</sequence>
<evidence type="ECO:0000313" key="2">
    <source>
        <dbReference type="EMBL" id="RKN76912.1"/>
    </source>
</evidence>
<dbReference type="Pfam" id="PF06764">
    <property type="entry name" value="DUF1223"/>
    <property type="match status" value="1"/>
</dbReference>
<comment type="caution">
    <text evidence="2">The sequence shown here is derived from an EMBL/GenBank/DDBJ whole genome shotgun (WGS) entry which is preliminary data.</text>
</comment>
<dbReference type="PANTHER" id="PTHR36057">
    <property type="match status" value="1"/>
</dbReference>
<accession>A0A3B0BVA6</accession>
<dbReference type="Gene3D" id="3.40.30.10">
    <property type="entry name" value="Glutaredoxin"/>
    <property type="match status" value="1"/>
</dbReference>
<dbReference type="EMBL" id="RBCJ01000006">
    <property type="protein sequence ID" value="RKN76912.1"/>
    <property type="molecule type" value="Genomic_DNA"/>
</dbReference>
<dbReference type="AlphaFoldDB" id="A0A3B0BVA6"/>
<reference evidence="2 3" key="1">
    <citation type="submission" date="2018-10" db="EMBL/GenBank/DDBJ databases">
        <title>Ulvibacterium marinum gen. nov., sp. nov., a novel marine bacterium of the family Flavobacteriaceae, isolated from a culture of the green alga Ulva prolifera.</title>
        <authorList>
            <person name="Zhang Z."/>
        </authorList>
    </citation>
    <scope>NUCLEOTIDE SEQUENCE [LARGE SCALE GENOMIC DNA]</scope>
    <source>
        <strain evidence="2 3">CCMM003</strain>
    </source>
</reference>
<name>A0A3B0BVA6_9FLAO</name>